<dbReference type="EMBL" id="JACASE010000017">
    <property type="protein sequence ID" value="KAF6397078.1"/>
    <property type="molecule type" value="Genomic_DNA"/>
</dbReference>
<organism evidence="1 2">
    <name type="scientific">Rousettus aegyptiacus</name>
    <name type="common">Egyptian fruit bat</name>
    <name type="synonym">Pteropus aegyptiacus</name>
    <dbReference type="NCBI Taxonomy" id="9407"/>
    <lineage>
        <taxon>Eukaryota</taxon>
        <taxon>Metazoa</taxon>
        <taxon>Chordata</taxon>
        <taxon>Craniata</taxon>
        <taxon>Vertebrata</taxon>
        <taxon>Euteleostomi</taxon>
        <taxon>Mammalia</taxon>
        <taxon>Eutheria</taxon>
        <taxon>Laurasiatheria</taxon>
        <taxon>Chiroptera</taxon>
        <taxon>Yinpterochiroptera</taxon>
        <taxon>Pteropodoidea</taxon>
        <taxon>Pteropodidae</taxon>
        <taxon>Rousettinae</taxon>
        <taxon>Rousettus</taxon>
    </lineage>
</organism>
<dbReference type="AlphaFoldDB" id="A0A7J8BED7"/>
<gene>
    <name evidence="1" type="ORF">HJG63_009745</name>
</gene>
<name>A0A7J8BED7_ROUAE</name>
<evidence type="ECO:0000313" key="1">
    <source>
        <dbReference type="EMBL" id="KAF6397078.1"/>
    </source>
</evidence>
<keyword evidence="2" id="KW-1185">Reference proteome</keyword>
<reference evidence="1 2" key="1">
    <citation type="journal article" date="2020" name="Nature">
        <title>Six reference-quality genomes reveal evolution of bat adaptations.</title>
        <authorList>
            <person name="Jebb D."/>
            <person name="Huang Z."/>
            <person name="Pippel M."/>
            <person name="Hughes G.M."/>
            <person name="Lavrichenko K."/>
            <person name="Devanna P."/>
            <person name="Winkler S."/>
            <person name="Jermiin L.S."/>
            <person name="Skirmuntt E.C."/>
            <person name="Katzourakis A."/>
            <person name="Burkitt-Gray L."/>
            <person name="Ray D.A."/>
            <person name="Sullivan K.A.M."/>
            <person name="Roscito J.G."/>
            <person name="Kirilenko B.M."/>
            <person name="Davalos L.M."/>
            <person name="Corthals A.P."/>
            <person name="Power M.L."/>
            <person name="Jones G."/>
            <person name="Ransome R.D."/>
            <person name="Dechmann D.K.N."/>
            <person name="Locatelli A.G."/>
            <person name="Puechmaille S.J."/>
            <person name="Fedrigo O."/>
            <person name="Jarvis E.D."/>
            <person name="Hiller M."/>
            <person name="Vernes S.C."/>
            <person name="Myers E.W."/>
            <person name="Teeling E.C."/>
        </authorList>
    </citation>
    <scope>NUCLEOTIDE SEQUENCE [LARGE SCALE GENOMIC DNA]</scope>
    <source>
        <strain evidence="1">MRouAeg1</strain>
        <tissue evidence="1">Muscle</tissue>
    </source>
</reference>
<evidence type="ECO:0000313" key="2">
    <source>
        <dbReference type="Proteomes" id="UP000593571"/>
    </source>
</evidence>
<protein>
    <submittedName>
        <fullName evidence="1">Uncharacterized protein</fullName>
    </submittedName>
</protein>
<dbReference type="Proteomes" id="UP000593571">
    <property type="component" value="Unassembled WGS sequence"/>
</dbReference>
<accession>A0A7J8BED7</accession>
<proteinExistence type="predicted"/>
<comment type="caution">
    <text evidence="1">The sequence shown here is derived from an EMBL/GenBank/DDBJ whole genome shotgun (WGS) entry which is preliminary data.</text>
</comment>
<sequence>MTWKWGGNSFNTGKRRGKGGCSGPFIPFSGFSMPPMKIAVANFIYASDIIFTLSLGPWMEVWKSYLEVSSSFSTPTCTQRNPSQTPLAHPQRSHMCTYEHMDRQAIKMPSGSQSRCSHRCVLRQTVRVLAFSHPCRHADPRTDATATPTTPYSAVTFPPHALFEHRTSPVRTSQVHLRSTKSDFCLCSPEKTQLLNGAK</sequence>